<evidence type="ECO:0000313" key="1">
    <source>
        <dbReference type="EMBL" id="KAJ0053028.1"/>
    </source>
</evidence>
<name>A0ACC0ZK67_9ROSI</name>
<accession>A0ACC0ZK67</accession>
<dbReference type="EMBL" id="CM047736">
    <property type="protein sequence ID" value="KAJ0053028.1"/>
    <property type="molecule type" value="Genomic_DNA"/>
</dbReference>
<comment type="caution">
    <text evidence="1">The sequence shown here is derived from an EMBL/GenBank/DDBJ whole genome shotgun (WGS) entry which is preliminary data.</text>
</comment>
<reference evidence="2" key="1">
    <citation type="journal article" date="2023" name="G3 (Bethesda)">
        <title>Genome assembly and association tests identify interacting loci associated with vigor, precocity, and sex in interspecific pistachio rootstocks.</title>
        <authorList>
            <person name="Palmer W."/>
            <person name="Jacygrad E."/>
            <person name="Sagayaradj S."/>
            <person name="Cavanaugh K."/>
            <person name="Han R."/>
            <person name="Bertier L."/>
            <person name="Beede B."/>
            <person name="Kafkas S."/>
            <person name="Golino D."/>
            <person name="Preece J."/>
            <person name="Michelmore R."/>
        </authorList>
    </citation>
    <scope>NUCLEOTIDE SEQUENCE [LARGE SCALE GENOMIC DNA]</scope>
</reference>
<gene>
    <name evidence="1" type="ORF">Pint_01412</name>
</gene>
<sequence>MAFAKNVVALLLLTTVFGGSLGAVYKVGDSTGWTVVGNVDYNKWASTKKFHVGDVIVFNYNNQFHNVKQVTHKDFQSCNATSSIADYTSGSDSITLKNSGHHYFMCGFPGHCQAGQKVDIMVIPVSLRPTTSPNHASPPSGSPLTAPSPTPTINAASSLQYFKLWWALVPLAFLVIGFGY</sequence>
<dbReference type="Proteomes" id="UP001163603">
    <property type="component" value="Chromosome 1"/>
</dbReference>
<evidence type="ECO:0000313" key="2">
    <source>
        <dbReference type="Proteomes" id="UP001163603"/>
    </source>
</evidence>
<keyword evidence="2" id="KW-1185">Reference proteome</keyword>
<organism evidence="1 2">
    <name type="scientific">Pistacia integerrima</name>
    <dbReference type="NCBI Taxonomy" id="434235"/>
    <lineage>
        <taxon>Eukaryota</taxon>
        <taxon>Viridiplantae</taxon>
        <taxon>Streptophyta</taxon>
        <taxon>Embryophyta</taxon>
        <taxon>Tracheophyta</taxon>
        <taxon>Spermatophyta</taxon>
        <taxon>Magnoliopsida</taxon>
        <taxon>eudicotyledons</taxon>
        <taxon>Gunneridae</taxon>
        <taxon>Pentapetalae</taxon>
        <taxon>rosids</taxon>
        <taxon>malvids</taxon>
        <taxon>Sapindales</taxon>
        <taxon>Anacardiaceae</taxon>
        <taxon>Pistacia</taxon>
    </lineage>
</organism>
<proteinExistence type="predicted"/>
<protein>
    <submittedName>
        <fullName evidence="1">Uncharacterized protein</fullName>
    </submittedName>
</protein>